<evidence type="ECO:0000313" key="3">
    <source>
        <dbReference type="Proteomes" id="UP000295252"/>
    </source>
</evidence>
<dbReference type="PhylomeDB" id="A0A068UMF1"/>
<dbReference type="Proteomes" id="UP000295252">
    <property type="component" value="Chromosome IV"/>
</dbReference>
<gene>
    <name evidence="2" type="ORF">GSCOC_T00027878001</name>
</gene>
<name>A0A068UMF1_COFCA</name>
<protein>
    <submittedName>
        <fullName evidence="2">Uncharacterized protein</fullName>
    </submittedName>
</protein>
<keyword evidence="1" id="KW-0812">Transmembrane</keyword>
<dbReference type="InParanoid" id="A0A068UMF1"/>
<evidence type="ECO:0000313" key="2">
    <source>
        <dbReference type="EMBL" id="CDP08783.1"/>
    </source>
</evidence>
<feature type="transmembrane region" description="Helical" evidence="1">
    <location>
        <begin position="111"/>
        <end position="133"/>
    </location>
</feature>
<dbReference type="OMA" id="MANDGCG"/>
<sequence length="142" mass="16521">MANDGCGLIHLPEHQGKFNNEYLRETEEANKFRQDCEMRRMRQACMFALGRIELDRVKNMAPDMNEFSSFSFSYFFRKSSSLLTGQPQTLETLTNAKLKDTVTRLRSTRKCCIDIILMCIVLGIAAYLCKYPLNPPFFSMFY</sequence>
<dbReference type="STRING" id="49390.A0A068UMF1"/>
<dbReference type="Gramene" id="CDP08783">
    <property type="protein sequence ID" value="CDP08783"/>
    <property type="gene ID" value="GSCOC_T00027878001"/>
</dbReference>
<organism evidence="2 3">
    <name type="scientific">Coffea canephora</name>
    <name type="common">Robusta coffee</name>
    <dbReference type="NCBI Taxonomy" id="49390"/>
    <lineage>
        <taxon>Eukaryota</taxon>
        <taxon>Viridiplantae</taxon>
        <taxon>Streptophyta</taxon>
        <taxon>Embryophyta</taxon>
        <taxon>Tracheophyta</taxon>
        <taxon>Spermatophyta</taxon>
        <taxon>Magnoliopsida</taxon>
        <taxon>eudicotyledons</taxon>
        <taxon>Gunneridae</taxon>
        <taxon>Pentapetalae</taxon>
        <taxon>asterids</taxon>
        <taxon>lamiids</taxon>
        <taxon>Gentianales</taxon>
        <taxon>Rubiaceae</taxon>
        <taxon>Ixoroideae</taxon>
        <taxon>Gardenieae complex</taxon>
        <taxon>Bertiereae - Coffeeae clade</taxon>
        <taxon>Coffeeae</taxon>
        <taxon>Coffea</taxon>
    </lineage>
</organism>
<reference evidence="3" key="1">
    <citation type="journal article" date="2014" name="Science">
        <title>The coffee genome provides insight into the convergent evolution of caffeine biosynthesis.</title>
        <authorList>
            <person name="Denoeud F."/>
            <person name="Carretero-Paulet L."/>
            <person name="Dereeper A."/>
            <person name="Droc G."/>
            <person name="Guyot R."/>
            <person name="Pietrella M."/>
            <person name="Zheng C."/>
            <person name="Alberti A."/>
            <person name="Anthony F."/>
            <person name="Aprea G."/>
            <person name="Aury J.M."/>
            <person name="Bento P."/>
            <person name="Bernard M."/>
            <person name="Bocs S."/>
            <person name="Campa C."/>
            <person name="Cenci A."/>
            <person name="Combes M.C."/>
            <person name="Crouzillat D."/>
            <person name="Da Silva C."/>
            <person name="Daddiego L."/>
            <person name="De Bellis F."/>
            <person name="Dussert S."/>
            <person name="Garsmeur O."/>
            <person name="Gayraud T."/>
            <person name="Guignon V."/>
            <person name="Jahn K."/>
            <person name="Jamilloux V."/>
            <person name="Joet T."/>
            <person name="Labadie K."/>
            <person name="Lan T."/>
            <person name="Leclercq J."/>
            <person name="Lepelley M."/>
            <person name="Leroy T."/>
            <person name="Li L.T."/>
            <person name="Librado P."/>
            <person name="Lopez L."/>
            <person name="Munoz A."/>
            <person name="Noel B."/>
            <person name="Pallavicini A."/>
            <person name="Perrotta G."/>
            <person name="Poncet V."/>
            <person name="Pot D."/>
            <person name="Priyono X."/>
            <person name="Rigoreau M."/>
            <person name="Rouard M."/>
            <person name="Rozas J."/>
            <person name="Tranchant-Dubreuil C."/>
            <person name="VanBuren R."/>
            <person name="Zhang Q."/>
            <person name="Andrade A.C."/>
            <person name="Argout X."/>
            <person name="Bertrand B."/>
            <person name="de Kochko A."/>
            <person name="Graziosi G."/>
            <person name="Henry R.J."/>
            <person name="Jayarama X."/>
            <person name="Ming R."/>
            <person name="Nagai C."/>
            <person name="Rounsley S."/>
            <person name="Sankoff D."/>
            <person name="Giuliano G."/>
            <person name="Albert V.A."/>
            <person name="Wincker P."/>
            <person name="Lashermes P."/>
        </authorList>
    </citation>
    <scope>NUCLEOTIDE SEQUENCE [LARGE SCALE GENOMIC DNA]</scope>
    <source>
        <strain evidence="3">cv. DH200-94</strain>
    </source>
</reference>
<keyword evidence="1" id="KW-1133">Transmembrane helix</keyword>
<keyword evidence="1" id="KW-0472">Membrane</keyword>
<proteinExistence type="predicted"/>
<dbReference type="EMBL" id="HG739119">
    <property type="protein sequence ID" value="CDP08783.1"/>
    <property type="molecule type" value="Genomic_DNA"/>
</dbReference>
<accession>A0A068UMF1</accession>
<dbReference type="AlphaFoldDB" id="A0A068UMF1"/>
<evidence type="ECO:0000256" key="1">
    <source>
        <dbReference type="SAM" id="Phobius"/>
    </source>
</evidence>
<keyword evidence="3" id="KW-1185">Reference proteome</keyword>